<dbReference type="PANTHER" id="PTHR32089">
    <property type="entry name" value="METHYL-ACCEPTING CHEMOTAXIS PROTEIN MCPB"/>
    <property type="match status" value="1"/>
</dbReference>
<evidence type="ECO:0000256" key="4">
    <source>
        <dbReference type="SAM" id="Phobius"/>
    </source>
</evidence>
<dbReference type="PANTHER" id="PTHR32089:SF112">
    <property type="entry name" value="LYSOZYME-LIKE PROTEIN-RELATED"/>
    <property type="match status" value="1"/>
</dbReference>
<protein>
    <submittedName>
        <fullName evidence="6">Chemotaxis protein</fullName>
    </submittedName>
</protein>
<dbReference type="Proteomes" id="UP000233293">
    <property type="component" value="Unassembled WGS sequence"/>
</dbReference>
<evidence type="ECO:0000313" key="6">
    <source>
        <dbReference type="EMBL" id="PKU26616.1"/>
    </source>
</evidence>
<sequence>MIYHNTVPAYGRVTLVITVLLAVLLGEISVGIFSITSFLPAVGLRLVMAGLATTIFFAWSRRRETVVAAPSDGPIHVDPSMLAMDTPIAGEAAGPFRCGDCISEKISYFRQFADAVTEETSGVVIDTEKNAARLMSDLNVVEGSLESLLAFINSNNDHVVQIIKGTEHQLDRSRSLVDQFSAERQRDAENVQKAMEGIGGVVANLEKMVQTVRGIARSTRMLALNATIEAVRAGEAGKGFAIVASEVKTLSLQSDQAAIEIGTGIDELQAAVANSLNTIIGERNRKEENGFLVISNAVGDLTENMKKLIAHQRDTLDRVQSENEKMGEPIMEMIGSIQFQDVVKQRLDALTRCSTRISDAVDVTMKDIANGAASTFEEMGSLMRSHIDQTVSSAIAELKTERRTLSSRGEQQTGGSAIELF</sequence>
<evidence type="ECO:0000256" key="3">
    <source>
        <dbReference type="SAM" id="MobiDB-lite"/>
    </source>
</evidence>
<feature type="region of interest" description="Disordered" evidence="3">
    <location>
        <begin position="402"/>
        <end position="421"/>
    </location>
</feature>
<keyword evidence="7" id="KW-1185">Reference proteome</keyword>
<dbReference type="GO" id="GO:0016020">
    <property type="term" value="C:membrane"/>
    <property type="evidence" value="ECO:0007669"/>
    <property type="project" value="InterPro"/>
</dbReference>
<evidence type="ECO:0000259" key="5">
    <source>
        <dbReference type="PROSITE" id="PS50111"/>
    </source>
</evidence>
<evidence type="ECO:0000256" key="1">
    <source>
        <dbReference type="ARBA" id="ARBA00023224"/>
    </source>
</evidence>
<dbReference type="Gene3D" id="1.10.287.950">
    <property type="entry name" value="Methyl-accepting chemotaxis protein"/>
    <property type="match status" value="1"/>
</dbReference>
<dbReference type="SUPFAM" id="SSF58104">
    <property type="entry name" value="Methyl-accepting chemotaxis protein (MCP) signaling domain"/>
    <property type="match status" value="1"/>
</dbReference>
<comment type="caution">
    <text evidence="6">The sequence shown here is derived from an EMBL/GenBank/DDBJ whole genome shotgun (WGS) entry which is preliminary data.</text>
</comment>
<feature type="domain" description="Methyl-accepting transducer" evidence="5">
    <location>
        <begin position="109"/>
        <end position="279"/>
    </location>
</feature>
<dbReference type="AlphaFoldDB" id="A0A2N3Q1T8"/>
<dbReference type="InterPro" id="IPR004089">
    <property type="entry name" value="MCPsignal_dom"/>
</dbReference>
<feature type="transmembrane region" description="Helical" evidence="4">
    <location>
        <begin position="12"/>
        <end position="35"/>
    </location>
</feature>
<name>A0A2N3Q1T8_9PROT</name>
<feature type="compositionally biased region" description="Polar residues" evidence="3">
    <location>
        <begin position="406"/>
        <end position="415"/>
    </location>
</feature>
<dbReference type="PROSITE" id="PS50111">
    <property type="entry name" value="CHEMOTAXIS_TRANSDUC_2"/>
    <property type="match status" value="1"/>
</dbReference>
<keyword evidence="4" id="KW-1133">Transmembrane helix</keyword>
<keyword evidence="1 2" id="KW-0807">Transducer</keyword>
<organism evidence="6 7">
    <name type="scientific">Telmatospirillum siberiense</name>
    <dbReference type="NCBI Taxonomy" id="382514"/>
    <lineage>
        <taxon>Bacteria</taxon>
        <taxon>Pseudomonadati</taxon>
        <taxon>Pseudomonadota</taxon>
        <taxon>Alphaproteobacteria</taxon>
        <taxon>Rhodospirillales</taxon>
        <taxon>Rhodospirillaceae</taxon>
        <taxon>Telmatospirillum</taxon>
    </lineage>
</organism>
<proteinExistence type="predicted"/>
<dbReference type="SMART" id="SM00283">
    <property type="entry name" value="MA"/>
    <property type="match status" value="1"/>
</dbReference>
<dbReference type="EMBL" id="PIUM01000001">
    <property type="protein sequence ID" value="PKU26616.1"/>
    <property type="molecule type" value="Genomic_DNA"/>
</dbReference>
<gene>
    <name evidence="6" type="ORF">CWS72_01940</name>
</gene>
<evidence type="ECO:0000256" key="2">
    <source>
        <dbReference type="PROSITE-ProRule" id="PRU00284"/>
    </source>
</evidence>
<accession>A0A2N3Q1T8</accession>
<keyword evidence="4" id="KW-0812">Transmembrane</keyword>
<evidence type="ECO:0000313" key="7">
    <source>
        <dbReference type="Proteomes" id="UP000233293"/>
    </source>
</evidence>
<keyword evidence="4" id="KW-0472">Membrane</keyword>
<dbReference type="Pfam" id="PF00015">
    <property type="entry name" value="MCPsignal"/>
    <property type="match status" value="1"/>
</dbReference>
<dbReference type="GO" id="GO:0007165">
    <property type="term" value="P:signal transduction"/>
    <property type="evidence" value="ECO:0007669"/>
    <property type="project" value="UniProtKB-KW"/>
</dbReference>
<reference evidence="7" key="1">
    <citation type="submission" date="2017-12" db="EMBL/GenBank/DDBJ databases">
        <title>Draft genome sequence of Telmatospirillum siberiense 26-4b1T, an acidotolerant peatland alphaproteobacterium potentially involved in sulfur cycling.</title>
        <authorList>
            <person name="Hausmann B."/>
            <person name="Pjevac P."/>
            <person name="Schreck K."/>
            <person name="Herbold C.W."/>
            <person name="Daims H."/>
            <person name="Wagner M."/>
            <person name="Pester M."/>
            <person name="Loy A."/>
        </authorList>
    </citation>
    <scope>NUCLEOTIDE SEQUENCE [LARGE SCALE GENOMIC DNA]</scope>
    <source>
        <strain evidence="7">26-4b1</strain>
    </source>
</reference>